<gene>
    <name evidence="2" type="ordered locus">bgla_1p0700</name>
</gene>
<reference evidence="2 3" key="1">
    <citation type="journal article" date="2011" name="J. Bacteriol.">
        <title>Complete genome sequence of Burkholderia gladioli BSR3.</title>
        <authorList>
            <person name="Seo Y.S."/>
            <person name="Lim J."/>
            <person name="Choi B.S."/>
            <person name="Kim H."/>
            <person name="Goo E."/>
            <person name="Lee B."/>
            <person name="Lim J.S."/>
            <person name="Choi I.Y."/>
            <person name="Moon J.S."/>
            <person name="Kim J."/>
            <person name="Hwang I."/>
        </authorList>
    </citation>
    <scope>NUCLEOTIDE SEQUENCE [LARGE SCALE GENOMIC DNA]</scope>
    <source>
        <strain evidence="3">BSR3</strain>
    </source>
</reference>
<organism evidence="2 3">
    <name type="scientific">Burkholderia gladioli (strain BSR3)</name>
    <dbReference type="NCBI Taxonomy" id="999541"/>
    <lineage>
        <taxon>Bacteria</taxon>
        <taxon>Pseudomonadati</taxon>
        <taxon>Pseudomonadota</taxon>
        <taxon>Betaproteobacteria</taxon>
        <taxon>Burkholderiales</taxon>
        <taxon>Burkholderiaceae</taxon>
        <taxon>Burkholderia</taxon>
    </lineage>
</organism>
<protein>
    <recommendedName>
        <fullName evidence="4">Alginate export domain-containing protein</fullName>
    </recommendedName>
</protein>
<keyword evidence="1" id="KW-0732">Signal</keyword>
<sequence>MMPARASLAWLVGLAVAPLCHAQVAGSVGAASDTVPTAILDAPTQAGAGPAASGSTLTQTTLLGIDREWLPAAHDIPIPDHVRDPDNLMRFYIDNRAQWRASDSVYLFSSMKASALEGYGYGNVSLESRSARLDLRELYARTRVVPGSFIDVGRINVNNGVGVSYNPTDFFREHATVDTFTHDYASWTDDRLGSFMVRWEKVFESGTLSAIYSPKLAEPGAIRQFTTGAGLQLDRTNFSNRFMIKANHDFGADFSPEVLVYHEDNRWKFGLNLTKGINEASTFFFEWAGGNSPSFSSEAFQYGISTGAFGPDTQALGGYGGASFQNQLSTGFNYTTLSKLNIILSYNYNQAGLSRAEWNRWFAMGKPGAPSASLASSEFWYMRTYGSEMRQLEDRQTAFLRIEQDDLVLRHLTFATFVVADLETHSYLLNASLDYRISDRWRVQFQAERKFGKKLSEFGSDSTSGEYLLSLKCYL</sequence>
<evidence type="ECO:0000313" key="3">
    <source>
        <dbReference type="Proteomes" id="UP000008316"/>
    </source>
</evidence>
<accession>F2LRI1</accession>
<feature type="signal peptide" evidence="1">
    <location>
        <begin position="1"/>
        <end position="22"/>
    </location>
</feature>
<evidence type="ECO:0000313" key="2">
    <source>
        <dbReference type="EMBL" id="AEA65475.1"/>
    </source>
</evidence>
<proteinExistence type="predicted"/>
<dbReference type="EMBL" id="CP002601">
    <property type="protein sequence ID" value="AEA65475.1"/>
    <property type="molecule type" value="Genomic_DNA"/>
</dbReference>
<name>F2LRI1_BURGS</name>
<dbReference type="HOGENOM" id="CLU_574501_0_0_4"/>
<dbReference type="RefSeq" id="WP_013699857.1">
    <property type="nucleotide sequence ID" value="NC_015382.1"/>
</dbReference>
<evidence type="ECO:0000256" key="1">
    <source>
        <dbReference type="SAM" id="SignalP"/>
    </source>
</evidence>
<geneLocation type="plasmid" evidence="2 3">
    <name>bgla_1p</name>
</geneLocation>
<dbReference type="Proteomes" id="UP000008316">
    <property type="component" value="Plasmid bgla_1p"/>
</dbReference>
<dbReference type="KEGG" id="bgd:bgla_1p0700"/>
<dbReference type="AlphaFoldDB" id="F2LRI1"/>
<feature type="chain" id="PRO_5003281350" description="Alginate export domain-containing protein" evidence="1">
    <location>
        <begin position="23"/>
        <end position="475"/>
    </location>
</feature>
<evidence type="ECO:0008006" key="4">
    <source>
        <dbReference type="Google" id="ProtNLM"/>
    </source>
</evidence>
<keyword evidence="3" id="KW-1185">Reference proteome</keyword>
<keyword evidence="2" id="KW-0614">Plasmid</keyword>